<evidence type="ECO:0000313" key="4">
    <source>
        <dbReference type="Proteomes" id="UP001139311"/>
    </source>
</evidence>
<dbReference type="InterPro" id="IPR005064">
    <property type="entry name" value="BUG"/>
</dbReference>
<dbReference type="RefSeq" id="WP_226614222.1">
    <property type="nucleotide sequence ID" value="NZ_JAJAQI010000086.1"/>
</dbReference>
<dbReference type="EMBL" id="JAJAQI010000086">
    <property type="protein sequence ID" value="MCB4825360.1"/>
    <property type="molecule type" value="Genomic_DNA"/>
</dbReference>
<dbReference type="PIRSF" id="PIRSF017082">
    <property type="entry name" value="YflP"/>
    <property type="match status" value="1"/>
</dbReference>
<dbReference type="Proteomes" id="UP001139311">
    <property type="component" value="Unassembled WGS sequence"/>
</dbReference>
<dbReference type="Gene3D" id="3.40.190.10">
    <property type="entry name" value="Periplasmic binding protein-like II"/>
    <property type="match status" value="1"/>
</dbReference>
<evidence type="ECO:0000313" key="3">
    <source>
        <dbReference type="EMBL" id="MCB4825360.1"/>
    </source>
</evidence>
<dbReference type="Pfam" id="PF03401">
    <property type="entry name" value="TctC"/>
    <property type="match status" value="1"/>
</dbReference>
<dbReference type="SUPFAM" id="SSF53850">
    <property type="entry name" value="Periplasmic binding protein-like II"/>
    <property type="match status" value="1"/>
</dbReference>
<dbReference type="InterPro" id="IPR042100">
    <property type="entry name" value="Bug_dom1"/>
</dbReference>
<accession>A0A9X1IIP9</accession>
<evidence type="ECO:0000256" key="2">
    <source>
        <dbReference type="SAM" id="SignalP"/>
    </source>
</evidence>
<evidence type="ECO:0000256" key="1">
    <source>
        <dbReference type="ARBA" id="ARBA00006987"/>
    </source>
</evidence>
<dbReference type="PROSITE" id="PS51318">
    <property type="entry name" value="TAT"/>
    <property type="match status" value="1"/>
</dbReference>
<gene>
    <name evidence="3" type="ORF">LHA35_26975</name>
</gene>
<dbReference type="AlphaFoldDB" id="A0A9X1IIP9"/>
<reference evidence="3" key="1">
    <citation type="submission" date="2021-10" db="EMBL/GenBank/DDBJ databases">
        <title>Roseicella aerolatum sp. nov., isolated from aerosols of e-waste dismantling site.</title>
        <authorList>
            <person name="Qin T."/>
        </authorList>
    </citation>
    <scope>NUCLEOTIDE SEQUENCE</scope>
    <source>
        <strain evidence="3">GB24</strain>
    </source>
</reference>
<name>A0A9X1IIP9_9PROT</name>
<proteinExistence type="inferred from homology"/>
<comment type="caution">
    <text evidence="3">The sequence shown here is derived from an EMBL/GenBank/DDBJ whole genome shotgun (WGS) entry which is preliminary data.</text>
</comment>
<dbReference type="Gene3D" id="3.40.190.150">
    <property type="entry name" value="Bordetella uptake gene, domain 1"/>
    <property type="match status" value="1"/>
</dbReference>
<feature type="chain" id="PRO_5040798536" evidence="2">
    <location>
        <begin position="25"/>
        <end position="326"/>
    </location>
</feature>
<feature type="signal peptide" evidence="2">
    <location>
        <begin position="1"/>
        <end position="24"/>
    </location>
</feature>
<dbReference type="PANTHER" id="PTHR42928">
    <property type="entry name" value="TRICARBOXYLATE-BINDING PROTEIN"/>
    <property type="match status" value="1"/>
</dbReference>
<organism evidence="3 4">
    <name type="scientific">Roseicella aerolata</name>
    <dbReference type="NCBI Taxonomy" id="2883479"/>
    <lineage>
        <taxon>Bacteria</taxon>
        <taxon>Pseudomonadati</taxon>
        <taxon>Pseudomonadota</taxon>
        <taxon>Alphaproteobacteria</taxon>
        <taxon>Acetobacterales</taxon>
        <taxon>Roseomonadaceae</taxon>
        <taxon>Roseicella</taxon>
    </lineage>
</organism>
<dbReference type="InterPro" id="IPR006311">
    <property type="entry name" value="TAT_signal"/>
</dbReference>
<dbReference type="PANTHER" id="PTHR42928:SF5">
    <property type="entry name" value="BLR1237 PROTEIN"/>
    <property type="match status" value="1"/>
</dbReference>
<dbReference type="CDD" id="cd13578">
    <property type="entry name" value="PBP2_Bug27"/>
    <property type="match status" value="1"/>
</dbReference>
<sequence length="326" mass="33579">MASLSRRATLAALASTALPLPALAQQAWPARAIRVVVPFPPGQATDIMARLLAERLSERLGQSIVIDNRGGGASIPGMETIARAVPDGYTLGLASSGPLAINPAVISQLPYDVVKDFVPIALVFTTPLIAVAHPSLDIPDLAALVTRAKAAPGGIDYASGGPGSSLHLAAEAFAQAAGIRLTHIPYRGSAPAMADLIAGNVKLMFDSLAAALPHIRAGRVCALGVTSPARMPQVPEVPTVAEAANLPGFEAFGWAGLIAPANAPAPIVARLSEETLAIVRSPAIVARIEELGGAPASLPPDAFARFIQDEVRKWRSVAQAGNVRLD</sequence>
<keyword evidence="2" id="KW-0732">Signal</keyword>
<keyword evidence="4" id="KW-1185">Reference proteome</keyword>
<comment type="similarity">
    <text evidence="1">Belongs to the UPF0065 (bug) family.</text>
</comment>
<protein>
    <submittedName>
        <fullName evidence="3">Tripartite tricarboxylate transporter substrate binding protein</fullName>
    </submittedName>
</protein>